<dbReference type="Proteomes" id="UP000805649">
    <property type="component" value="Unassembled WGS sequence"/>
</dbReference>
<evidence type="ECO:0000313" key="1">
    <source>
        <dbReference type="EMBL" id="KAL0943129.1"/>
    </source>
</evidence>
<evidence type="ECO:0000313" key="2">
    <source>
        <dbReference type="Proteomes" id="UP000805649"/>
    </source>
</evidence>
<comment type="caution">
    <text evidence="1">The sequence shown here is derived from an EMBL/GenBank/DDBJ whole genome shotgun (WGS) entry which is preliminary data.</text>
</comment>
<reference evidence="1 2" key="1">
    <citation type="journal article" date="2020" name="Phytopathology">
        <title>Genome Sequence Resources of Colletotrichum truncatum, C. plurivorum, C. musicola, and C. sojae: Four Species Pathogenic to Soybean (Glycine max).</title>
        <authorList>
            <person name="Rogerio F."/>
            <person name="Boufleur T.R."/>
            <person name="Ciampi-Guillardi M."/>
            <person name="Sukno S.A."/>
            <person name="Thon M.R."/>
            <person name="Massola Junior N.S."/>
            <person name="Baroncelli R."/>
        </authorList>
    </citation>
    <scope>NUCLEOTIDE SEQUENCE [LARGE SCALE GENOMIC DNA]</scope>
    <source>
        <strain evidence="1 2">CMES1059</strain>
    </source>
</reference>
<gene>
    <name evidence="1" type="ORF">CTRU02_201015</name>
</gene>
<protein>
    <submittedName>
        <fullName evidence="1">G-protein beta wd-40 repeats containing</fullName>
    </submittedName>
</protein>
<proteinExistence type="predicted"/>
<name>A0ACC3ZGB3_COLTU</name>
<dbReference type="EMBL" id="VUJX02000001">
    <property type="protein sequence ID" value="KAL0943129.1"/>
    <property type="molecule type" value="Genomic_DNA"/>
</dbReference>
<organism evidence="1 2">
    <name type="scientific">Colletotrichum truncatum</name>
    <name type="common">Anthracnose fungus</name>
    <name type="synonym">Colletotrichum capsici</name>
    <dbReference type="NCBI Taxonomy" id="5467"/>
    <lineage>
        <taxon>Eukaryota</taxon>
        <taxon>Fungi</taxon>
        <taxon>Dikarya</taxon>
        <taxon>Ascomycota</taxon>
        <taxon>Pezizomycotina</taxon>
        <taxon>Sordariomycetes</taxon>
        <taxon>Hypocreomycetidae</taxon>
        <taxon>Glomerellales</taxon>
        <taxon>Glomerellaceae</taxon>
        <taxon>Colletotrichum</taxon>
        <taxon>Colletotrichum truncatum species complex</taxon>
    </lineage>
</organism>
<accession>A0ACC3ZGB3</accession>
<keyword evidence="2" id="KW-1185">Reference proteome</keyword>
<sequence>MCNPLNYTIGWICAITTEYVAAQLFLDEAHDLPEFVSPHDNNNYALGRIGRHNVVIAVLPEGEYGTTSAAVVARDLLHSFPNVRIGLMVGVGGGSPSSNHDIRLGDVVVSSPGNGYGGLFQYDYGKSIQDQKFQTTGFLNQPPGVLRTAVGSLKADFEQNGNGLHEAVNATLLKKPRLKKKYARPPPETDILFRSDVVFDSNKSITHLSLDERNQMLVLRPERAEDDDNPSIHYGLIASANQLMKDAIIRDKLSATKGVLCFEMEAAGLMNHFPCLIIRGICDYADSHKNKIWQGYAAMTAAAYAKALIYRVHHSRLENEKKISELISQVFEVNHNILKVQHSINFSNLDKLVIAAGAEYDAHHNQHEPKCHPKTRIELLDKIRTWSEDSSDRRIYWLSGLAGTGKSTISRTVAQGFHDRKLLGATFFFKRGETDRNKASYLFSTIARQLTRRRPEIYPFVVDAVKETDNISSKSIAEQFRELLRTPFEKAYSEIKGTKTLFLVLDALDECAVDKDIEIFIPLLSDLAKSKVYKLKVFVTSRPEIAIRYAFSPITELYQENILHQVAESIVSQDIKVFLTDELAIIRRKWNTRVQRNPSSQLGSDWPGDSRIEILVRTAAQLFIFAATACRFIEDPFSNPEEQLTRIIKAASESGVNDKMAPTYLPVLWQFKADRTEPEISMLLKDFSRIVGTIILLEQPLPVDTIAALVDVKAITVDRILDPLSSVIDIPEDRACPVKPFHLSFRDFLLGSAAGEFSINHAQAHKEIASNCVDLLGKRQPLRYNICNLQPGYRSSQIDPGVLEARLPPHVQYACLHWVYHLRKANVCLENDDMYHRFLRAHFLHWLEALSLMGEIARVGLMVDSLLVMAEVSFWLRLDSSNAVAMVSRGSSDY</sequence>